<sequence>MSPFVSSLLFTPLFQSMYGIFLLIVAKRAQVKRQEIALGLWKRVFRVFEGLTSAGCMVCFSYGIINSHCVGSLSSNKESLQSNHVFKSVPSAIQIFGI</sequence>
<keyword evidence="1" id="KW-0472">Membrane</keyword>
<evidence type="ECO:0000313" key="2">
    <source>
        <dbReference type="EMBL" id="MXU87805.1"/>
    </source>
</evidence>
<reference evidence="2" key="1">
    <citation type="submission" date="2019-12" db="EMBL/GenBank/DDBJ databases">
        <title>An insight into the sialome of adult female Ixodes ricinus ticks feeding for 6 days.</title>
        <authorList>
            <person name="Perner J."/>
            <person name="Ribeiro J.M.C."/>
        </authorList>
    </citation>
    <scope>NUCLEOTIDE SEQUENCE</scope>
    <source>
        <strain evidence="2">Semi-engorged</strain>
        <tissue evidence="2">Salivary glands</tissue>
    </source>
</reference>
<organism evidence="2">
    <name type="scientific">Ixodes ricinus</name>
    <name type="common">Common tick</name>
    <name type="synonym">Acarus ricinus</name>
    <dbReference type="NCBI Taxonomy" id="34613"/>
    <lineage>
        <taxon>Eukaryota</taxon>
        <taxon>Metazoa</taxon>
        <taxon>Ecdysozoa</taxon>
        <taxon>Arthropoda</taxon>
        <taxon>Chelicerata</taxon>
        <taxon>Arachnida</taxon>
        <taxon>Acari</taxon>
        <taxon>Parasitiformes</taxon>
        <taxon>Ixodida</taxon>
        <taxon>Ixodoidea</taxon>
        <taxon>Ixodidae</taxon>
        <taxon>Ixodinae</taxon>
        <taxon>Ixodes</taxon>
    </lineage>
</organism>
<proteinExistence type="predicted"/>
<name>A0A6B0UFL9_IXORI</name>
<evidence type="ECO:0000256" key="1">
    <source>
        <dbReference type="SAM" id="Phobius"/>
    </source>
</evidence>
<dbReference type="EMBL" id="GIFC01005722">
    <property type="protein sequence ID" value="MXU87805.1"/>
    <property type="molecule type" value="Transcribed_RNA"/>
</dbReference>
<accession>A0A6B0UFL9</accession>
<feature type="transmembrane region" description="Helical" evidence="1">
    <location>
        <begin position="6"/>
        <end position="26"/>
    </location>
</feature>
<keyword evidence="1" id="KW-1133">Transmembrane helix</keyword>
<dbReference type="AlphaFoldDB" id="A0A6B0UFL9"/>
<keyword evidence="1" id="KW-0812">Transmembrane</keyword>
<protein>
    <submittedName>
        <fullName evidence="2">Putative secreted protein</fullName>
    </submittedName>
</protein>